<dbReference type="NCBIfam" id="NF003322">
    <property type="entry name" value="PRK04334.1-2"/>
    <property type="match status" value="1"/>
</dbReference>
<name>A0ABP8IGZ9_9BURK</name>
<proteinExistence type="predicted"/>
<protein>
    <submittedName>
        <fullName evidence="1">Thiamine biosynthesis protein ApbE</fullName>
    </submittedName>
</protein>
<reference evidence="2" key="1">
    <citation type="journal article" date="2019" name="Int. J. Syst. Evol. Microbiol.">
        <title>The Global Catalogue of Microorganisms (GCM) 10K type strain sequencing project: providing services to taxonomists for standard genome sequencing and annotation.</title>
        <authorList>
            <consortium name="The Broad Institute Genomics Platform"/>
            <consortium name="The Broad Institute Genome Sequencing Center for Infectious Disease"/>
            <person name="Wu L."/>
            <person name="Ma J."/>
        </authorList>
    </citation>
    <scope>NUCLEOTIDE SEQUENCE [LARGE SCALE GENOMIC DNA]</scope>
    <source>
        <strain evidence="2">JCM 17804</strain>
    </source>
</reference>
<evidence type="ECO:0000313" key="2">
    <source>
        <dbReference type="Proteomes" id="UP001500975"/>
    </source>
</evidence>
<dbReference type="Proteomes" id="UP001500975">
    <property type="component" value="Unassembled WGS sequence"/>
</dbReference>
<organism evidence="1 2">
    <name type="scientific">Variovorax defluvii</name>
    <dbReference type="NCBI Taxonomy" id="913761"/>
    <lineage>
        <taxon>Bacteria</taxon>
        <taxon>Pseudomonadati</taxon>
        <taxon>Pseudomonadota</taxon>
        <taxon>Betaproteobacteria</taxon>
        <taxon>Burkholderiales</taxon>
        <taxon>Comamonadaceae</taxon>
        <taxon>Variovorax</taxon>
    </lineage>
</organism>
<dbReference type="PIRSF" id="PIRSF006421">
    <property type="entry name" value="UCP006421"/>
    <property type="match status" value="1"/>
</dbReference>
<dbReference type="InterPro" id="IPR007183">
    <property type="entry name" value="UPF0280"/>
</dbReference>
<dbReference type="SUPFAM" id="SSF143631">
    <property type="entry name" value="ApbE-like"/>
    <property type="match status" value="1"/>
</dbReference>
<dbReference type="InterPro" id="IPR003374">
    <property type="entry name" value="ApbE-like_sf"/>
</dbReference>
<dbReference type="EMBL" id="BAABGJ010000081">
    <property type="protein sequence ID" value="GAA4358293.1"/>
    <property type="molecule type" value="Genomic_DNA"/>
</dbReference>
<keyword evidence="2" id="KW-1185">Reference proteome</keyword>
<dbReference type="RefSeq" id="WP_345541781.1">
    <property type="nucleotide sequence ID" value="NZ_BAABGJ010000081.1"/>
</dbReference>
<sequence length="306" mass="32314">MTAQRSALEGGRWHFNHGPIDIVAEAHGDAVEVAVAHEHAWRRFATVLDELVAELPLLRQPVRDACPLRSPIARRMWQACAPFRASFITPMAAVAGAVAQELIACYQRSGIERAWINNGGDIALHLAPGQSARVGLFADLARFDLRERGPLTTDGQFELRAEMPVRGVATSGWRGRSFSLGIADSVTVLAATAAEADAAATVIANAVDVQDPGIHRRPANECKDDSDLGDIPVTVDVEALAPAQVQRALAAGVARAETLRRAGAIAGAMLVCQGQWRLVEPLSSASSGVSALPMQPQAAAVGSVFA</sequence>
<evidence type="ECO:0000313" key="1">
    <source>
        <dbReference type="EMBL" id="GAA4358293.1"/>
    </source>
</evidence>
<comment type="caution">
    <text evidence="1">The sequence shown here is derived from an EMBL/GenBank/DDBJ whole genome shotgun (WGS) entry which is preliminary data.</text>
</comment>
<accession>A0ABP8IGZ9</accession>
<dbReference type="Gene3D" id="3.10.520.10">
    <property type="entry name" value="ApbE-like domains"/>
    <property type="match status" value="1"/>
</dbReference>
<gene>
    <name evidence="1" type="ORF">GCM10023165_53080</name>
</gene>